<protein>
    <submittedName>
        <fullName evidence="1">Uncharacterized protein</fullName>
    </submittedName>
</protein>
<evidence type="ECO:0000313" key="1">
    <source>
        <dbReference type="EMBL" id="AYD82428.1"/>
    </source>
</evidence>
<organism evidence="1 2">
    <name type="scientific">Acinetobacter phage vB_AbaM_B09_Aci05</name>
    <dbReference type="NCBI Taxonomy" id="2315458"/>
    <lineage>
        <taxon>Viruses</taxon>
        <taxon>Duplodnaviria</taxon>
        <taxon>Heunggongvirae</taxon>
        <taxon>Uroviricota</taxon>
        <taxon>Caudoviricetes</taxon>
        <taxon>Saclayvirus</taxon>
        <taxon>Saclayvirus Aci05</taxon>
    </lineage>
</organism>
<keyword evidence="2" id="KW-1185">Reference proteome</keyword>
<dbReference type="EMBL" id="MH746814">
    <property type="protein sequence ID" value="AYD82428.1"/>
    <property type="molecule type" value="Genomic_DNA"/>
</dbReference>
<accession>A0A386KAL7</accession>
<gene>
    <name evidence="1" type="ORF">Aci05_074</name>
</gene>
<dbReference type="Proteomes" id="UP000269940">
    <property type="component" value="Segment"/>
</dbReference>
<name>A0A386KAL7_9CAUD</name>
<sequence length="83" mass="9666">MTINVDLKYGSQSLYKVLDDEDGHKYLIPFQEYDEVKAQFDNILEAQDDDLYDQLENLLDTYEKLEGADFLVILESEVVSVRV</sequence>
<evidence type="ECO:0000313" key="2">
    <source>
        <dbReference type="Proteomes" id="UP000269940"/>
    </source>
</evidence>
<reference evidence="1 2" key="1">
    <citation type="submission" date="2018-08" db="EMBL/GenBank/DDBJ databases">
        <title>Complete genome sequence of five Acinetobacter baumannii phages from Abidjan, Cote d'Ivoire.</title>
        <authorList>
            <person name="Essoh C."/>
            <person name="Vernadet J.-P."/>
            <person name="Vergnaud G."/>
            <person name="Resch G."/>
            <person name="Pourcel C."/>
        </authorList>
    </citation>
    <scope>NUCLEOTIDE SEQUENCE [LARGE SCALE GENOMIC DNA]</scope>
</reference>
<proteinExistence type="predicted"/>